<reference evidence="2 3" key="1">
    <citation type="submission" date="2018-07" db="EMBL/GenBank/DDBJ databases">
        <authorList>
            <person name="Connors B.J."/>
            <person name="Brown B.K."/>
            <person name="Maher T."/>
            <person name="Clarke K."/>
            <person name="Robinson M."/>
            <person name="Levine L."/>
            <person name="Dantico L."/>
            <person name="Garlena R.A."/>
            <person name="Russell D.A."/>
            <person name="Pope W.H."/>
            <person name="Jacobs-Se D."/>
            <person name="Hatfull G.F."/>
        </authorList>
    </citation>
    <scope>NUCLEOTIDE SEQUENCE [LARGE SCALE GENOMIC DNA]</scope>
</reference>
<sequence>MSSPLANVPDAALSLILGFCSGRPQSLANVGQVSALCAEMRRRGLWETALAAIDPDLAARLRTLEEMDRGAVYAQTGRRPAPVPEITDR</sequence>
<evidence type="ECO:0000313" key="3">
    <source>
        <dbReference type="Proteomes" id="UP000260127"/>
    </source>
</evidence>
<accession>A0A345MCQ2</accession>
<dbReference type="EMBL" id="MH576977">
    <property type="protein sequence ID" value="AXH68273.1"/>
    <property type="molecule type" value="Genomic_DNA"/>
</dbReference>
<dbReference type="Pfam" id="PF24198">
    <property type="entry name" value="DUF7423"/>
    <property type="match status" value="1"/>
</dbReference>
<evidence type="ECO:0000313" key="2">
    <source>
        <dbReference type="EMBL" id="AXH68273.1"/>
    </source>
</evidence>
<proteinExistence type="predicted"/>
<feature type="domain" description="DUF7423" evidence="1">
    <location>
        <begin position="3"/>
        <end position="79"/>
    </location>
</feature>
<gene>
    <name evidence="2" type="primary">63</name>
    <name evidence="2" type="ORF">SEA_TYDOLLA_63</name>
</gene>
<name>A0A345MCQ2_9CAUD</name>
<evidence type="ECO:0000259" key="1">
    <source>
        <dbReference type="Pfam" id="PF24198"/>
    </source>
</evidence>
<dbReference type="Proteomes" id="UP000260127">
    <property type="component" value="Segment"/>
</dbReference>
<dbReference type="InterPro" id="IPR055846">
    <property type="entry name" value="DUF7423"/>
</dbReference>
<protein>
    <recommendedName>
        <fullName evidence="1">DUF7423 domain-containing protein</fullName>
    </recommendedName>
</protein>
<organism evidence="2 3">
    <name type="scientific">Mycobacterium phage Tydolla</name>
    <dbReference type="NCBI Taxonomy" id="2283262"/>
    <lineage>
        <taxon>Viruses</taxon>
        <taxon>Duplodnaviria</taxon>
        <taxon>Heunggongvirae</taxon>
        <taxon>Uroviricota</taxon>
        <taxon>Caudoviricetes</taxon>
        <taxon>Bclasvirinae</taxon>
        <taxon>Pipefishvirus</taxon>
        <taxon>Pipefishvirus athena</taxon>
    </lineage>
</organism>